<name>A0A1L9QJX6_9CYAN</name>
<dbReference type="InterPro" id="IPR027785">
    <property type="entry name" value="UvrD-like_helicase_C"/>
</dbReference>
<feature type="domain" description="UvrD-like helicase C-terminal" evidence="1">
    <location>
        <begin position="101"/>
        <end position="151"/>
    </location>
</feature>
<dbReference type="Gene3D" id="3.40.50.300">
    <property type="entry name" value="P-loop containing nucleotide triphosphate hydrolases"/>
    <property type="match status" value="1"/>
</dbReference>
<protein>
    <recommendedName>
        <fullName evidence="1">UvrD-like helicase C-terminal domain-containing protein</fullName>
    </recommendedName>
</protein>
<dbReference type="STRING" id="1925591.BI308_24365"/>
<dbReference type="SUPFAM" id="SSF52540">
    <property type="entry name" value="P-loop containing nucleoside triphosphate hydrolases"/>
    <property type="match status" value="1"/>
</dbReference>
<dbReference type="Proteomes" id="UP000183940">
    <property type="component" value="Unassembled WGS sequence"/>
</dbReference>
<comment type="caution">
    <text evidence="2">The sequence shown here is derived from an EMBL/GenBank/DDBJ whole genome shotgun (WGS) entry which is preliminary data.</text>
</comment>
<gene>
    <name evidence="2" type="ORF">BI308_24365</name>
</gene>
<dbReference type="AlphaFoldDB" id="A0A1L9QJX6"/>
<accession>A0A1L9QJX6</accession>
<organism evidence="2 3">
    <name type="scientific">Roseofilum reptotaenium AO1-A</name>
    <dbReference type="NCBI Taxonomy" id="1925591"/>
    <lineage>
        <taxon>Bacteria</taxon>
        <taxon>Bacillati</taxon>
        <taxon>Cyanobacteriota</taxon>
        <taxon>Cyanophyceae</taxon>
        <taxon>Desertifilales</taxon>
        <taxon>Desertifilaceae</taxon>
        <taxon>Roseofilum</taxon>
    </lineage>
</organism>
<dbReference type="CDD" id="cd18809">
    <property type="entry name" value="SF1_C_RecD"/>
    <property type="match status" value="1"/>
</dbReference>
<evidence type="ECO:0000259" key="1">
    <source>
        <dbReference type="Pfam" id="PF13538"/>
    </source>
</evidence>
<evidence type="ECO:0000313" key="2">
    <source>
        <dbReference type="EMBL" id="OJJ15239.1"/>
    </source>
</evidence>
<dbReference type="InterPro" id="IPR027417">
    <property type="entry name" value="P-loop_NTPase"/>
</dbReference>
<dbReference type="EMBL" id="MLAW01000071">
    <property type="protein sequence ID" value="OJJ15239.1"/>
    <property type="molecule type" value="Genomic_DNA"/>
</dbReference>
<keyword evidence="3" id="KW-1185">Reference proteome</keyword>
<dbReference type="Pfam" id="PF13538">
    <property type="entry name" value="UvrD_C_2"/>
    <property type="match status" value="1"/>
</dbReference>
<sequence length="155" mass="17956">MADIGKVKILNNSDEFTLEDKATIKEARASEIMPDERALSRLDKHIWRYWSLPYGNHNLRVLSDEMTGEYQETLKKLQSSKDKSDRQAFWKLKSCFDNIGYAYALTTHKAQGSTFDSVLIVWDEFQAKYLDDSESRRLAYTAITRCKSHAYCLLG</sequence>
<reference evidence="2" key="1">
    <citation type="submission" date="2016-10" db="EMBL/GenBank/DDBJ databases">
        <title>CRISPR-Cas defence system in Roseofilum reptotaenium: evidence of a bacteriophage-cyanobacterium arms race in the coral black band disease.</title>
        <authorList>
            <person name="Buerger P."/>
            <person name="Wood-Charlson E.M."/>
            <person name="Weynberg K.D."/>
            <person name="Willis B."/>
            <person name="Van Oppen M.J."/>
        </authorList>
    </citation>
    <scope>NUCLEOTIDE SEQUENCE [LARGE SCALE GENOMIC DNA]</scope>
    <source>
        <strain evidence="2">AO1-A</strain>
    </source>
</reference>
<proteinExistence type="predicted"/>
<evidence type="ECO:0000313" key="3">
    <source>
        <dbReference type="Proteomes" id="UP000183940"/>
    </source>
</evidence>